<reference evidence="16 17" key="1">
    <citation type="journal article" date="2015" name="G3 (Bethesda)">
        <title>Insights into Ongoing Evolution of the Hexachlorocyclohexane Catabolic Pathway from Comparative Genomics of Ten Sphingomonadaceae Strains.</title>
        <authorList>
            <person name="Pearce S.L."/>
            <person name="Oakeshott J.G."/>
            <person name="Pandey G."/>
        </authorList>
    </citation>
    <scope>NUCLEOTIDE SEQUENCE [LARGE SCALE GENOMIC DNA]</scope>
    <source>
        <strain evidence="16 17">LL02</strain>
    </source>
</reference>
<keyword evidence="2 11" id="KW-0813">Transport</keyword>
<dbReference type="SUPFAM" id="SSF56935">
    <property type="entry name" value="Porins"/>
    <property type="match status" value="1"/>
</dbReference>
<sequence length="762" mass="81569">MALMYGAASAVLLFSQAAHAQSAMPMAGADAATAAGDGAVSAAEAQGEIVVTAQQREQRLVDVPVPVTALSGKLLETFKIQGMGELSLYTPGLLVQEQSVQRSGFNLRGITADDSSPVSEPTISVFVDGIDNSRQGGAISELLDVANVQVIRGPQGTLFGRGSVIGVLSVESRRPTNDFSASVSAEVGSYDLFNLTGVVNAPIVDDKLAVRAAVRVKKRDGTVRNLAIPGGRLNSIDTFYGRGTIRFTPTERITSDLIFTYQEDHPDATQFKSIVLVPEGGDTSPFTAAAQDRPDQGIDRTVFGVTWDNQIELSDSLALRSFTGFRRVKAAERWDGDGTGYAFVIGDQNTLQKQYSEEARLTWTPDPSFTLIAGGSWWHEKVDDTIAFGVNEQYLLGSFPSITAPDKPVVAATSYMGLPVTSLNYSGITRLNDRTSLSGYVNASKTFFDRLTLDVGLRYTHDDAGTSASAAQRTVGGVAGIVHPAGIFGNSGGNVSSYNQTFGFWTPRGALSFKITPDLNVYFGVARGVRSGVVDASFGTKAIQPVATWNIVKPEKVMNYEGGIKAKIGRINADLTLYKYDYTNLQVRDTSTVQGIINSAGKASGKGVEASVRGPVLPGLDLIASYAYNDSGYTYYVTAAGADYSGNQFRLSPHHKASLAVNYEHSVSDSMVGHVRVTQFYQSKTFFNADNKPYETQKGYAVTNIGVGLGDEAAGWSVEGYVNNLFDKNFLLDLGNTGKSFGTPTAIRGEPRVAGVRFQQDF</sequence>
<evidence type="ECO:0000256" key="1">
    <source>
        <dbReference type="ARBA" id="ARBA00004571"/>
    </source>
</evidence>
<evidence type="ECO:0000313" key="16">
    <source>
        <dbReference type="EMBL" id="KMS56647.1"/>
    </source>
</evidence>
<dbReference type="AlphaFoldDB" id="A0A0J7XYS6"/>
<keyword evidence="9 11" id="KW-0472">Membrane</keyword>
<accession>A0A0J7XYS6</accession>
<organism evidence="16 17">
    <name type="scientific">Novosphingobium barchaimii LL02</name>
    <dbReference type="NCBI Taxonomy" id="1114963"/>
    <lineage>
        <taxon>Bacteria</taxon>
        <taxon>Pseudomonadati</taxon>
        <taxon>Pseudomonadota</taxon>
        <taxon>Alphaproteobacteria</taxon>
        <taxon>Sphingomonadales</taxon>
        <taxon>Sphingomonadaceae</taxon>
        <taxon>Novosphingobium</taxon>
    </lineage>
</organism>
<evidence type="ECO:0000256" key="7">
    <source>
        <dbReference type="ARBA" id="ARBA00023065"/>
    </source>
</evidence>
<evidence type="ECO:0000256" key="11">
    <source>
        <dbReference type="PROSITE-ProRule" id="PRU01360"/>
    </source>
</evidence>
<dbReference type="PROSITE" id="PS52016">
    <property type="entry name" value="TONB_DEPENDENT_REC_3"/>
    <property type="match status" value="1"/>
</dbReference>
<keyword evidence="13" id="KW-0732">Signal</keyword>
<keyword evidence="7" id="KW-0406">Ion transport</keyword>
<keyword evidence="3 11" id="KW-1134">Transmembrane beta strand</keyword>
<dbReference type="InterPro" id="IPR036942">
    <property type="entry name" value="Beta-barrel_TonB_sf"/>
</dbReference>
<dbReference type="PANTHER" id="PTHR32552:SF81">
    <property type="entry name" value="TONB-DEPENDENT OUTER MEMBRANE RECEPTOR"/>
    <property type="match status" value="1"/>
</dbReference>
<proteinExistence type="inferred from homology"/>
<dbReference type="CDD" id="cd01347">
    <property type="entry name" value="ligand_gated_channel"/>
    <property type="match status" value="1"/>
</dbReference>
<evidence type="ECO:0000256" key="3">
    <source>
        <dbReference type="ARBA" id="ARBA00022452"/>
    </source>
</evidence>
<dbReference type="EMBL" id="JACU01000004">
    <property type="protein sequence ID" value="KMS56647.1"/>
    <property type="molecule type" value="Genomic_DNA"/>
</dbReference>
<feature type="chain" id="PRO_5005292050" description="TonB-denpendent receptor" evidence="13">
    <location>
        <begin position="21"/>
        <end position="762"/>
    </location>
</feature>
<feature type="signal peptide" evidence="13">
    <location>
        <begin position="1"/>
        <end position="20"/>
    </location>
</feature>
<dbReference type="Gene3D" id="2.40.170.20">
    <property type="entry name" value="TonB-dependent receptor, beta-barrel domain"/>
    <property type="match status" value="1"/>
</dbReference>
<keyword evidence="10 11" id="KW-0998">Cell outer membrane</keyword>
<evidence type="ECO:0000256" key="6">
    <source>
        <dbReference type="ARBA" id="ARBA00023004"/>
    </source>
</evidence>
<evidence type="ECO:0000259" key="15">
    <source>
        <dbReference type="Pfam" id="PF07715"/>
    </source>
</evidence>
<dbReference type="InterPro" id="IPR012910">
    <property type="entry name" value="Plug_dom"/>
</dbReference>
<evidence type="ECO:0000256" key="12">
    <source>
        <dbReference type="RuleBase" id="RU003357"/>
    </source>
</evidence>
<name>A0A0J7XYS6_9SPHN</name>
<evidence type="ECO:0008006" key="18">
    <source>
        <dbReference type="Google" id="ProtNLM"/>
    </source>
</evidence>
<keyword evidence="4" id="KW-0410">Iron transport</keyword>
<feature type="domain" description="TonB-dependent receptor-like beta-barrel" evidence="14">
    <location>
        <begin position="271"/>
        <end position="725"/>
    </location>
</feature>
<evidence type="ECO:0000256" key="5">
    <source>
        <dbReference type="ARBA" id="ARBA00022692"/>
    </source>
</evidence>
<dbReference type="PANTHER" id="PTHR32552">
    <property type="entry name" value="FERRICHROME IRON RECEPTOR-RELATED"/>
    <property type="match status" value="1"/>
</dbReference>
<feature type="domain" description="TonB-dependent receptor plug" evidence="15">
    <location>
        <begin position="61"/>
        <end position="167"/>
    </location>
</feature>
<evidence type="ECO:0000256" key="2">
    <source>
        <dbReference type="ARBA" id="ARBA00022448"/>
    </source>
</evidence>
<keyword evidence="6" id="KW-0408">Iron</keyword>
<comment type="subcellular location">
    <subcellularLocation>
        <location evidence="1 11">Cell outer membrane</location>
        <topology evidence="1 11">Multi-pass membrane protein</topology>
    </subcellularLocation>
</comment>
<dbReference type="GO" id="GO:0009279">
    <property type="term" value="C:cell outer membrane"/>
    <property type="evidence" value="ECO:0007669"/>
    <property type="project" value="UniProtKB-SubCell"/>
</dbReference>
<keyword evidence="17" id="KW-1185">Reference proteome</keyword>
<protein>
    <recommendedName>
        <fullName evidence="18">TonB-denpendent receptor</fullName>
    </recommendedName>
</protein>
<dbReference type="Pfam" id="PF07715">
    <property type="entry name" value="Plug"/>
    <property type="match status" value="1"/>
</dbReference>
<evidence type="ECO:0000256" key="10">
    <source>
        <dbReference type="ARBA" id="ARBA00023237"/>
    </source>
</evidence>
<dbReference type="GO" id="GO:0006826">
    <property type="term" value="P:iron ion transport"/>
    <property type="evidence" value="ECO:0007669"/>
    <property type="project" value="UniProtKB-KW"/>
</dbReference>
<evidence type="ECO:0000259" key="14">
    <source>
        <dbReference type="Pfam" id="PF00593"/>
    </source>
</evidence>
<evidence type="ECO:0000256" key="8">
    <source>
        <dbReference type="ARBA" id="ARBA00023077"/>
    </source>
</evidence>
<dbReference type="Proteomes" id="UP000052268">
    <property type="component" value="Unassembled WGS sequence"/>
</dbReference>
<keyword evidence="5 11" id="KW-0812">Transmembrane</keyword>
<dbReference type="PATRIC" id="fig|1114963.3.peg.1758"/>
<comment type="caution">
    <text evidence="16">The sequence shown here is derived from an EMBL/GenBank/DDBJ whole genome shotgun (WGS) entry which is preliminary data.</text>
</comment>
<evidence type="ECO:0000313" key="17">
    <source>
        <dbReference type="Proteomes" id="UP000052268"/>
    </source>
</evidence>
<gene>
    <name evidence="16" type="ORF">V474_14675</name>
</gene>
<evidence type="ECO:0000256" key="4">
    <source>
        <dbReference type="ARBA" id="ARBA00022496"/>
    </source>
</evidence>
<evidence type="ECO:0000256" key="13">
    <source>
        <dbReference type="SAM" id="SignalP"/>
    </source>
</evidence>
<dbReference type="InterPro" id="IPR039426">
    <property type="entry name" value="TonB-dep_rcpt-like"/>
</dbReference>
<dbReference type="Pfam" id="PF00593">
    <property type="entry name" value="TonB_dep_Rec_b-barrel"/>
    <property type="match status" value="1"/>
</dbReference>
<comment type="similarity">
    <text evidence="11 12">Belongs to the TonB-dependent receptor family.</text>
</comment>
<evidence type="ECO:0000256" key="9">
    <source>
        <dbReference type="ARBA" id="ARBA00023136"/>
    </source>
</evidence>
<dbReference type="InterPro" id="IPR000531">
    <property type="entry name" value="Beta-barrel_TonB"/>
</dbReference>
<keyword evidence="8 12" id="KW-0798">TonB box</keyword>